<gene>
    <name evidence="1" type="ORF">BV97_03698</name>
</gene>
<sequence length="125" mass="13971">MDGLAPSREKAPSFEAMFEGFNNEPFSLRKLTAFLGLASRRIAHHCADILLLDVAATSIFEIFEEFGTESPDRIGRETRFIDISTDSLSFVNASIALEGYLGFIPPRWDQLSLAELEELKHVAHV</sequence>
<dbReference type="RefSeq" id="WP_036527606.1">
    <property type="nucleotide sequence ID" value="NZ_JFYZ01000020.1"/>
</dbReference>
<comment type="caution">
    <text evidence="1">The sequence shown here is derived from an EMBL/GenBank/DDBJ whole genome shotgun (WGS) entry which is preliminary data.</text>
</comment>
<dbReference type="AlphaFoldDB" id="A0A031JSI7"/>
<organism evidence="1 2">
    <name type="scientific">Novosphingobium resinovorum</name>
    <dbReference type="NCBI Taxonomy" id="158500"/>
    <lineage>
        <taxon>Bacteria</taxon>
        <taxon>Pseudomonadati</taxon>
        <taxon>Pseudomonadota</taxon>
        <taxon>Alphaproteobacteria</taxon>
        <taxon>Sphingomonadales</taxon>
        <taxon>Sphingomonadaceae</taxon>
        <taxon>Novosphingobium</taxon>
    </lineage>
</organism>
<evidence type="ECO:0000313" key="1">
    <source>
        <dbReference type="EMBL" id="EZP79915.1"/>
    </source>
</evidence>
<proteinExistence type="predicted"/>
<dbReference type="EMBL" id="JFYZ01000020">
    <property type="protein sequence ID" value="EZP79915.1"/>
    <property type="molecule type" value="Genomic_DNA"/>
</dbReference>
<evidence type="ECO:0000313" key="2">
    <source>
        <dbReference type="Proteomes" id="UP000024329"/>
    </source>
</evidence>
<dbReference type="Proteomes" id="UP000024329">
    <property type="component" value="Unassembled WGS sequence"/>
</dbReference>
<accession>A0A031JSI7</accession>
<name>A0A031JSI7_9SPHN</name>
<protein>
    <submittedName>
        <fullName evidence="1">Uncharacterized protein</fullName>
    </submittedName>
</protein>
<reference evidence="1 2" key="1">
    <citation type="submission" date="2014-03" db="EMBL/GenBank/DDBJ databases">
        <title>Whole genome sequence of Novosphingobium resinovorum KF1.</title>
        <authorList>
            <person name="Gan H.M."/>
            <person name="Gan H.Y."/>
            <person name="Chew T.H."/>
            <person name="Savka M.A."/>
        </authorList>
    </citation>
    <scope>NUCLEOTIDE SEQUENCE [LARGE SCALE GENOMIC DNA]</scope>
    <source>
        <strain evidence="1 2">KF1</strain>
    </source>
</reference>
<dbReference type="PATRIC" id="fig|158500.4.peg.3770"/>